<organism evidence="2 3">
    <name type="scientific">Paenibacillus spiritus</name>
    <dbReference type="NCBI Taxonomy" id="2496557"/>
    <lineage>
        <taxon>Bacteria</taxon>
        <taxon>Bacillati</taxon>
        <taxon>Bacillota</taxon>
        <taxon>Bacilli</taxon>
        <taxon>Bacillales</taxon>
        <taxon>Paenibacillaceae</taxon>
        <taxon>Paenibacillus</taxon>
    </lineage>
</organism>
<proteinExistence type="predicted"/>
<dbReference type="InterPro" id="IPR051044">
    <property type="entry name" value="MAG_DAG_Lipase"/>
</dbReference>
<feature type="domain" description="Serine aminopeptidase S33" evidence="1">
    <location>
        <begin position="28"/>
        <end position="291"/>
    </location>
</feature>
<dbReference type="Pfam" id="PF12146">
    <property type="entry name" value="Hydrolase_4"/>
    <property type="match status" value="1"/>
</dbReference>
<evidence type="ECO:0000313" key="3">
    <source>
        <dbReference type="Proteomes" id="UP000367750"/>
    </source>
</evidence>
<accession>A0A5J5GKD8</accession>
<keyword evidence="3" id="KW-1185">Reference proteome</keyword>
<dbReference type="RefSeq" id="WP_150456362.1">
    <property type="nucleotide sequence ID" value="NZ_VYKK01000002.1"/>
</dbReference>
<sequence length="318" mass="35608">MSEQFFWMTDPVGVDIHIYSWLPDAGQPLRGAVQIAHGMCETAGRYAELAASLNAAGFAVYAGDHRGHGRTAGAVNLLGDAGEDGFYWMRRDLTGIAGIIRKRHLELPLFLLGHSMGSFLVQKLMGEDGPELYDGFLLTGSNGPRRLLALGEWMARSQNRLRGDLHRSVLLNTVVFGTYNRSFSPVRTAFDWLSRDPEEVDRYIADPYCGAICTTRFFRDFFRLLRELHTEETLAGLSPDKPVFLFSGDKDPVGLAGKGMIALADLYRSRGIRDVELKLYPGGRHEMLHEINRAEVAADVRDWLQRHLPESPCPHNHP</sequence>
<dbReference type="Gene3D" id="3.40.50.1820">
    <property type="entry name" value="alpha/beta hydrolase"/>
    <property type="match status" value="1"/>
</dbReference>
<dbReference type="SUPFAM" id="SSF53474">
    <property type="entry name" value="alpha/beta-Hydrolases"/>
    <property type="match status" value="1"/>
</dbReference>
<dbReference type="InterPro" id="IPR022742">
    <property type="entry name" value="Hydrolase_4"/>
</dbReference>
<dbReference type="Proteomes" id="UP000367750">
    <property type="component" value="Unassembled WGS sequence"/>
</dbReference>
<reference evidence="2 3" key="1">
    <citation type="submission" date="2019-09" db="EMBL/GenBank/DDBJ databases">
        <title>Bacillus ochoae sp. nov., Paenibacillus whitsoniae sp. nov., Paenibacillus spiritus sp. nov. Isolated from the Mars Exploration Rover during spacecraft assembly.</title>
        <authorList>
            <person name="Seuylemezian A."/>
            <person name="Vaishampayan P."/>
        </authorList>
    </citation>
    <scope>NUCLEOTIDE SEQUENCE [LARGE SCALE GENOMIC DNA]</scope>
    <source>
        <strain evidence="2 3">MER_111</strain>
    </source>
</reference>
<dbReference type="PANTHER" id="PTHR11614">
    <property type="entry name" value="PHOSPHOLIPASE-RELATED"/>
    <property type="match status" value="1"/>
</dbReference>
<comment type="caution">
    <text evidence="2">The sequence shown here is derived from an EMBL/GenBank/DDBJ whole genome shotgun (WGS) entry which is preliminary data.</text>
</comment>
<evidence type="ECO:0000313" key="2">
    <source>
        <dbReference type="EMBL" id="KAA9008487.1"/>
    </source>
</evidence>
<evidence type="ECO:0000259" key="1">
    <source>
        <dbReference type="Pfam" id="PF12146"/>
    </source>
</evidence>
<dbReference type="EMBL" id="VYKK01000002">
    <property type="protein sequence ID" value="KAA9008487.1"/>
    <property type="molecule type" value="Genomic_DNA"/>
</dbReference>
<dbReference type="OrthoDB" id="9806902at2"/>
<dbReference type="AlphaFoldDB" id="A0A5J5GKD8"/>
<gene>
    <name evidence="2" type="ORF">F4V43_00985</name>
</gene>
<name>A0A5J5GKD8_9BACL</name>
<protein>
    <submittedName>
        <fullName evidence="2">Lysophospholipase</fullName>
    </submittedName>
</protein>
<dbReference type="InterPro" id="IPR029058">
    <property type="entry name" value="AB_hydrolase_fold"/>
</dbReference>